<dbReference type="Proteomes" id="UP001529235">
    <property type="component" value="Unassembled WGS sequence"/>
</dbReference>
<feature type="binding site" evidence="9">
    <location>
        <position position="244"/>
    </location>
    <ligand>
        <name>Mn(2+)</name>
        <dbReference type="ChEBI" id="CHEBI:29035"/>
    </ligand>
</feature>
<dbReference type="CDD" id="cd09634">
    <property type="entry name" value="Cas1_I-II-III"/>
    <property type="match status" value="1"/>
</dbReference>
<comment type="subunit">
    <text evidence="9">Homodimer, forms a heterotetramer with a Cas2 homodimer.</text>
</comment>
<keyword evidence="2 9" id="KW-0479">Metal-binding</keyword>
<dbReference type="InterPro" id="IPR042206">
    <property type="entry name" value="CRISPR-assoc_Cas1_C"/>
</dbReference>
<dbReference type="HAMAP" id="MF_01470">
    <property type="entry name" value="Cas1"/>
    <property type="match status" value="1"/>
</dbReference>
<dbReference type="GO" id="GO:0046872">
    <property type="term" value="F:metal ion binding"/>
    <property type="evidence" value="ECO:0007669"/>
    <property type="project" value="UniProtKB-UniRule"/>
</dbReference>
<evidence type="ECO:0000256" key="2">
    <source>
        <dbReference type="ARBA" id="ARBA00022723"/>
    </source>
</evidence>
<evidence type="ECO:0000256" key="3">
    <source>
        <dbReference type="ARBA" id="ARBA00022759"/>
    </source>
</evidence>
<organism evidence="10 11">
    <name type="scientific">Ignisphaera cupida</name>
    <dbReference type="NCBI Taxonomy" id="3050454"/>
    <lineage>
        <taxon>Archaea</taxon>
        <taxon>Thermoproteota</taxon>
        <taxon>Thermoprotei</taxon>
        <taxon>Desulfurococcales</taxon>
        <taxon>Desulfurococcaceae</taxon>
        <taxon>Ignisphaera</taxon>
    </lineage>
</organism>
<keyword evidence="4 9" id="KW-0378">Hydrolase</keyword>
<reference evidence="10 11" key="1">
    <citation type="submission" date="2023-05" db="EMBL/GenBank/DDBJ databases">
        <title>A new hyperthermophilic archaea 'Ignisphaera cupida' sp. nov. and description of the family 'Ignisphaeraceae' fam. nov.</title>
        <authorList>
            <person name="Podosokorskaya O.A."/>
            <person name="Elcheninov A.G."/>
            <person name="Klukina A."/>
            <person name="Merkel A.Y."/>
        </authorList>
    </citation>
    <scope>NUCLEOTIDE SEQUENCE [LARGE SCALE GENOMIC DNA]</scope>
    <source>
        <strain evidence="10 11">4213-co</strain>
    </source>
</reference>
<dbReference type="InterPro" id="IPR042211">
    <property type="entry name" value="CRISPR-assoc_Cas1_N"/>
</dbReference>
<gene>
    <name evidence="9 10" type="primary">cas1</name>
    <name evidence="10" type="ORF">QPL79_08505</name>
</gene>
<dbReference type="GO" id="GO:0051607">
    <property type="term" value="P:defense response to virus"/>
    <property type="evidence" value="ECO:0007669"/>
    <property type="project" value="UniProtKB-UniRule"/>
</dbReference>
<comment type="function">
    <text evidence="9">CRISPR (clustered regularly interspaced short palindromic repeat), is an adaptive immune system that provides protection against mobile genetic elements (viruses, transposable elements and conjugative plasmids). CRISPR clusters contain spacers, sequences complementary to antecedent mobile elements, and target invading nucleic acids. CRISPR clusters are transcribed and processed into CRISPR RNA (crRNA). Acts as a dsDNA endonuclease. Involved in the integration of spacer DNA into the CRISPR cassette.</text>
</comment>
<dbReference type="AlphaFoldDB" id="A0ABD4Z8Z7"/>
<feature type="binding site" evidence="9">
    <location>
        <position position="165"/>
    </location>
    <ligand>
        <name>Mn(2+)</name>
        <dbReference type="ChEBI" id="CHEBI:29035"/>
    </ligand>
</feature>
<dbReference type="GO" id="GO:0016787">
    <property type="term" value="F:hydrolase activity"/>
    <property type="evidence" value="ECO:0007669"/>
    <property type="project" value="UniProtKB-KW"/>
</dbReference>
<comment type="similarity">
    <text evidence="9">Belongs to the CRISPR-associated endonuclease Cas1 family.</text>
</comment>
<dbReference type="NCBIfam" id="TIGR00287">
    <property type="entry name" value="cas1"/>
    <property type="match status" value="1"/>
</dbReference>
<dbReference type="InterPro" id="IPR050646">
    <property type="entry name" value="Cas1"/>
</dbReference>
<keyword evidence="7 9" id="KW-0238">DNA-binding</keyword>
<dbReference type="Pfam" id="PF01867">
    <property type="entry name" value="Cas_Cas1"/>
    <property type="match status" value="1"/>
</dbReference>
<dbReference type="EMBL" id="JASNVW010000008">
    <property type="protein sequence ID" value="MDK6029402.1"/>
    <property type="molecule type" value="Genomic_DNA"/>
</dbReference>
<accession>A0ABD4Z8Z7</accession>
<evidence type="ECO:0000256" key="5">
    <source>
        <dbReference type="ARBA" id="ARBA00022842"/>
    </source>
</evidence>
<dbReference type="GO" id="GO:0004519">
    <property type="term" value="F:endonuclease activity"/>
    <property type="evidence" value="ECO:0007669"/>
    <property type="project" value="UniProtKB-UniRule"/>
</dbReference>
<comment type="cofactor">
    <cofactor evidence="9">
        <name>Mg(2+)</name>
        <dbReference type="ChEBI" id="CHEBI:18420"/>
    </cofactor>
    <cofactor evidence="9">
        <name>Mn(2+)</name>
        <dbReference type="ChEBI" id="CHEBI:29035"/>
    </cofactor>
</comment>
<dbReference type="GO" id="GO:0003677">
    <property type="term" value="F:DNA binding"/>
    <property type="evidence" value="ECO:0007669"/>
    <property type="project" value="UniProtKB-KW"/>
</dbReference>
<evidence type="ECO:0000256" key="6">
    <source>
        <dbReference type="ARBA" id="ARBA00023118"/>
    </source>
</evidence>
<dbReference type="PANTHER" id="PTHR34353">
    <property type="entry name" value="CRISPR-ASSOCIATED ENDONUCLEASE CAS1 1"/>
    <property type="match status" value="1"/>
</dbReference>
<dbReference type="PANTHER" id="PTHR34353:SF2">
    <property type="entry name" value="CRISPR-ASSOCIATED ENDONUCLEASE CAS1 1"/>
    <property type="match status" value="1"/>
</dbReference>
<sequence length="330" mass="37375">MKIFFVSNPGSKIVVRRGGIYIVKRNKNGVEKVVVPPDVDSIIVASSKIGISSKAIRLAASRGIDIVFLDFRGYPIARVYPTIINKTVVTRIAQYNLFQKDYGVELAKEFAYLKIVNQAELLRYLAKSLRREDVREAAYQVDSVATELRLAEDTKISIDEIRQLEARAARIYWQTIASILPPELGFSGRDQEAKDIFNMALNYGYGILYNTCEKSLLIAGLDPYLGVLHTTKSGKPSLTLDFVEMFRSIAVDKPLIINVKRTKLETSGDRLDYESRKIVAKIVLDNLSHAHMYNKIGRRVHLSEIIMREAWELALSIREGKKYKGFRAVL</sequence>
<dbReference type="RefSeq" id="WP_285274389.1">
    <property type="nucleotide sequence ID" value="NZ_JASNVW010000008.1"/>
</dbReference>
<protein>
    <recommendedName>
        <fullName evidence="9">CRISPR-associated endonuclease Cas1</fullName>
        <ecNumber evidence="9">3.1.-.-</ecNumber>
    </recommendedName>
</protein>
<keyword evidence="6 9" id="KW-0051">Antiviral defense</keyword>
<keyword evidence="1 9" id="KW-0540">Nuclease</keyword>
<keyword evidence="3 9" id="KW-0255">Endonuclease</keyword>
<evidence type="ECO:0000256" key="1">
    <source>
        <dbReference type="ARBA" id="ARBA00022722"/>
    </source>
</evidence>
<evidence type="ECO:0000313" key="11">
    <source>
        <dbReference type="Proteomes" id="UP001529235"/>
    </source>
</evidence>
<dbReference type="GO" id="GO:0043571">
    <property type="term" value="P:maintenance of CRISPR repeat elements"/>
    <property type="evidence" value="ECO:0007669"/>
    <property type="project" value="UniProtKB-UniRule"/>
</dbReference>
<evidence type="ECO:0000313" key="10">
    <source>
        <dbReference type="EMBL" id="MDK6029402.1"/>
    </source>
</evidence>
<dbReference type="Gene3D" id="1.20.120.920">
    <property type="entry name" value="CRISPR-associated endonuclease Cas1, C-terminal domain"/>
    <property type="match status" value="1"/>
</dbReference>
<dbReference type="EC" id="3.1.-.-" evidence="9"/>
<feature type="binding site" evidence="9">
    <location>
        <position position="229"/>
    </location>
    <ligand>
        <name>Mn(2+)</name>
        <dbReference type="ChEBI" id="CHEBI:29035"/>
    </ligand>
</feature>
<comment type="caution">
    <text evidence="10">The sequence shown here is derived from an EMBL/GenBank/DDBJ whole genome shotgun (WGS) entry which is preliminary data.</text>
</comment>
<keyword evidence="11" id="KW-1185">Reference proteome</keyword>
<evidence type="ECO:0000256" key="7">
    <source>
        <dbReference type="ARBA" id="ARBA00023125"/>
    </source>
</evidence>
<dbReference type="Gene3D" id="3.100.10.20">
    <property type="entry name" value="CRISPR-associated endonuclease Cas1, N-terminal domain"/>
    <property type="match status" value="1"/>
</dbReference>
<dbReference type="InterPro" id="IPR002729">
    <property type="entry name" value="CRISPR-assoc_Cas1"/>
</dbReference>
<keyword evidence="5 9" id="KW-0460">Magnesium</keyword>
<evidence type="ECO:0000256" key="4">
    <source>
        <dbReference type="ARBA" id="ARBA00022801"/>
    </source>
</evidence>
<name>A0ABD4Z8Z7_9CREN</name>
<keyword evidence="8 9" id="KW-0464">Manganese</keyword>
<evidence type="ECO:0000256" key="9">
    <source>
        <dbReference type="HAMAP-Rule" id="MF_01470"/>
    </source>
</evidence>
<proteinExistence type="inferred from homology"/>
<evidence type="ECO:0000256" key="8">
    <source>
        <dbReference type="ARBA" id="ARBA00023211"/>
    </source>
</evidence>